<dbReference type="PROSITE" id="PS00086">
    <property type="entry name" value="CYTOCHROME_P450"/>
    <property type="match status" value="1"/>
</dbReference>
<comment type="cofactor">
    <cofactor evidence="1 13">
        <name>heme</name>
        <dbReference type="ChEBI" id="CHEBI:30413"/>
    </cofactor>
</comment>
<dbReference type="InterPro" id="IPR050364">
    <property type="entry name" value="Cytochrome_P450_fung"/>
</dbReference>
<evidence type="ECO:0000256" key="1">
    <source>
        <dbReference type="ARBA" id="ARBA00001971"/>
    </source>
</evidence>
<dbReference type="PANTHER" id="PTHR46300">
    <property type="entry name" value="P450, PUTATIVE (EUROFUNG)-RELATED-RELATED"/>
    <property type="match status" value="1"/>
</dbReference>
<dbReference type="InterPro" id="IPR002401">
    <property type="entry name" value="Cyt_P450_E_grp-I"/>
</dbReference>
<evidence type="ECO:0000256" key="14">
    <source>
        <dbReference type="RuleBase" id="RU000461"/>
    </source>
</evidence>
<dbReference type="CDD" id="cd11065">
    <property type="entry name" value="CYP64-like"/>
    <property type="match status" value="1"/>
</dbReference>
<dbReference type="Proteomes" id="UP001385951">
    <property type="component" value="Unassembled WGS sequence"/>
</dbReference>
<comment type="caution">
    <text evidence="15">The sequence shown here is derived from an EMBL/GenBank/DDBJ whole genome shotgun (WGS) entry which is preliminary data.</text>
</comment>
<keyword evidence="11 14" id="KW-0503">Monooxygenase</keyword>
<dbReference type="GO" id="GO:0004497">
    <property type="term" value="F:monooxygenase activity"/>
    <property type="evidence" value="ECO:0007669"/>
    <property type="project" value="UniProtKB-KW"/>
</dbReference>
<evidence type="ECO:0000256" key="6">
    <source>
        <dbReference type="ARBA" id="ARBA00022692"/>
    </source>
</evidence>
<evidence type="ECO:0000256" key="12">
    <source>
        <dbReference type="ARBA" id="ARBA00023136"/>
    </source>
</evidence>
<dbReference type="PRINTS" id="PR00385">
    <property type="entry name" value="P450"/>
</dbReference>
<evidence type="ECO:0000256" key="5">
    <source>
        <dbReference type="ARBA" id="ARBA00022617"/>
    </source>
</evidence>
<dbReference type="InterPro" id="IPR001128">
    <property type="entry name" value="Cyt_P450"/>
</dbReference>
<evidence type="ECO:0000256" key="10">
    <source>
        <dbReference type="ARBA" id="ARBA00023004"/>
    </source>
</evidence>
<dbReference type="Pfam" id="PF00067">
    <property type="entry name" value="p450"/>
    <property type="match status" value="1"/>
</dbReference>
<protein>
    <recommendedName>
        <fullName evidence="17">Cytochrome P450</fullName>
    </recommendedName>
</protein>
<dbReference type="Gene3D" id="1.10.630.10">
    <property type="entry name" value="Cytochrome P450"/>
    <property type="match status" value="1"/>
</dbReference>
<accession>A0AAW0FCV5</accession>
<evidence type="ECO:0000256" key="11">
    <source>
        <dbReference type="ARBA" id="ARBA00023033"/>
    </source>
</evidence>
<evidence type="ECO:0000256" key="4">
    <source>
        <dbReference type="ARBA" id="ARBA00010617"/>
    </source>
</evidence>
<keyword evidence="10 13" id="KW-0408">Iron</keyword>
<keyword evidence="9 14" id="KW-0560">Oxidoreductase</keyword>
<comment type="subcellular location">
    <subcellularLocation>
        <location evidence="2">Membrane</location>
        <topology evidence="2">Single-pass membrane protein</topology>
    </subcellularLocation>
</comment>
<evidence type="ECO:0000256" key="7">
    <source>
        <dbReference type="ARBA" id="ARBA00022723"/>
    </source>
</evidence>
<keyword evidence="16" id="KW-1185">Reference proteome</keyword>
<dbReference type="GO" id="GO:0005506">
    <property type="term" value="F:iron ion binding"/>
    <property type="evidence" value="ECO:0007669"/>
    <property type="project" value="InterPro"/>
</dbReference>
<dbReference type="EMBL" id="JASBNA010000101">
    <property type="protein sequence ID" value="KAK7676907.1"/>
    <property type="molecule type" value="Genomic_DNA"/>
</dbReference>
<dbReference type="GO" id="GO:0020037">
    <property type="term" value="F:heme binding"/>
    <property type="evidence" value="ECO:0007669"/>
    <property type="project" value="InterPro"/>
</dbReference>
<gene>
    <name evidence="15" type="ORF">QCA50_020163</name>
</gene>
<dbReference type="PANTHER" id="PTHR46300:SF7">
    <property type="entry name" value="P450, PUTATIVE (EUROFUNG)-RELATED"/>
    <property type="match status" value="1"/>
</dbReference>
<dbReference type="GO" id="GO:0016705">
    <property type="term" value="F:oxidoreductase activity, acting on paired donors, with incorporation or reduction of molecular oxygen"/>
    <property type="evidence" value="ECO:0007669"/>
    <property type="project" value="InterPro"/>
</dbReference>
<evidence type="ECO:0000256" key="8">
    <source>
        <dbReference type="ARBA" id="ARBA00022989"/>
    </source>
</evidence>
<keyword evidence="7 13" id="KW-0479">Metal-binding</keyword>
<evidence type="ECO:0000313" key="16">
    <source>
        <dbReference type="Proteomes" id="UP001385951"/>
    </source>
</evidence>
<dbReference type="AlphaFoldDB" id="A0AAW0FCV5"/>
<keyword evidence="12" id="KW-0472">Membrane</keyword>
<keyword evidence="6" id="KW-0812">Transmembrane</keyword>
<evidence type="ECO:0000256" key="2">
    <source>
        <dbReference type="ARBA" id="ARBA00004167"/>
    </source>
</evidence>
<evidence type="ECO:0000256" key="3">
    <source>
        <dbReference type="ARBA" id="ARBA00005179"/>
    </source>
</evidence>
<proteinExistence type="inferred from homology"/>
<dbReference type="PRINTS" id="PR00463">
    <property type="entry name" value="EP450I"/>
</dbReference>
<dbReference type="InterPro" id="IPR036396">
    <property type="entry name" value="Cyt_P450_sf"/>
</dbReference>
<name>A0AAW0FCV5_9APHY</name>
<evidence type="ECO:0000313" key="15">
    <source>
        <dbReference type="EMBL" id="KAK7676907.1"/>
    </source>
</evidence>
<comment type="pathway">
    <text evidence="3">Secondary metabolite biosynthesis.</text>
</comment>
<dbReference type="GO" id="GO:0016020">
    <property type="term" value="C:membrane"/>
    <property type="evidence" value="ECO:0007669"/>
    <property type="project" value="UniProtKB-SubCell"/>
</dbReference>
<dbReference type="InterPro" id="IPR017972">
    <property type="entry name" value="Cyt_P450_CS"/>
</dbReference>
<evidence type="ECO:0008006" key="17">
    <source>
        <dbReference type="Google" id="ProtNLM"/>
    </source>
</evidence>
<reference evidence="15 16" key="1">
    <citation type="submission" date="2022-09" db="EMBL/GenBank/DDBJ databases">
        <authorList>
            <person name="Palmer J.M."/>
        </authorList>
    </citation>
    <scope>NUCLEOTIDE SEQUENCE [LARGE SCALE GENOMIC DNA]</scope>
    <source>
        <strain evidence="15 16">DSM 7382</strain>
    </source>
</reference>
<organism evidence="15 16">
    <name type="scientific">Cerrena zonata</name>
    <dbReference type="NCBI Taxonomy" id="2478898"/>
    <lineage>
        <taxon>Eukaryota</taxon>
        <taxon>Fungi</taxon>
        <taxon>Dikarya</taxon>
        <taxon>Basidiomycota</taxon>
        <taxon>Agaricomycotina</taxon>
        <taxon>Agaricomycetes</taxon>
        <taxon>Polyporales</taxon>
        <taxon>Cerrenaceae</taxon>
        <taxon>Cerrena</taxon>
    </lineage>
</organism>
<sequence>MNSLTLSSFWVTCAAILGLLYKGWKRRTEGSKLPPGPKGHFIFGNFLQIPSVAPWLKFNEWSKIYGDVVLLRLPIQTTIILCSTQSAFDLLDKRSNIYSDRPRSVMEELTTWDFSFAFMPYSLRWRRHRRYFHQYFHQGVIQDYQDIQRHAVWSFLRGMIDNKGNNPGNEVRNIFSDIIINVMYGINTTGDEYAYLAETSVRAFSEIHVPGMFWVEYLPSLRHLPGWLPGVQFKKYAQHYKPYIQKMINQPFDMVKAALENGTASPSVTASLLKEIEEKYHGTPQQAEEEEIAKNVAGLGYAAAADTTASAAQVFLIAMAFYPEVQKKAQAEIETVVGLGRLPDFGDGEHLPYIRAVMMEVLRWKPVVPFDTPHAVMEDDEYRGMFIPKGTIVIANVWNMLHDPEVFPDPETFNPSRFLNDGKLDPNILDPSSVAFGFGRRICPGRHLSDASLFLTVTSILHTFDILLDPDFRGNDVEMLTGLISAPIAVPCTLKLRSQTAERLVRNVSD</sequence>
<keyword evidence="5 13" id="KW-0349">Heme</keyword>
<keyword evidence="8" id="KW-1133">Transmembrane helix</keyword>
<dbReference type="SUPFAM" id="SSF48264">
    <property type="entry name" value="Cytochrome P450"/>
    <property type="match status" value="1"/>
</dbReference>
<evidence type="ECO:0000256" key="9">
    <source>
        <dbReference type="ARBA" id="ARBA00023002"/>
    </source>
</evidence>
<evidence type="ECO:0000256" key="13">
    <source>
        <dbReference type="PIRSR" id="PIRSR602401-1"/>
    </source>
</evidence>
<comment type="similarity">
    <text evidence="4 14">Belongs to the cytochrome P450 family.</text>
</comment>
<feature type="binding site" description="axial binding residue" evidence="13">
    <location>
        <position position="443"/>
    </location>
    <ligand>
        <name>heme</name>
        <dbReference type="ChEBI" id="CHEBI:30413"/>
    </ligand>
    <ligandPart>
        <name>Fe</name>
        <dbReference type="ChEBI" id="CHEBI:18248"/>
    </ligandPart>
</feature>